<dbReference type="Proteomes" id="UP001327560">
    <property type="component" value="Chromosome 7"/>
</dbReference>
<evidence type="ECO:0000313" key="2">
    <source>
        <dbReference type="EMBL" id="WOL15006.1"/>
    </source>
</evidence>
<gene>
    <name evidence="2" type="ORF">Cni_G23787</name>
</gene>
<dbReference type="EMBL" id="CP136896">
    <property type="protein sequence ID" value="WOL15006.1"/>
    <property type="molecule type" value="Genomic_DNA"/>
</dbReference>
<reference evidence="2 3" key="1">
    <citation type="submission" date="2023-10" db="EMBL/GenBank/DDBJ databases">
        <title>Chromosome-scale genome assembly provides insights into flower coloration mechanisms of Canna indica.</title>
        <authorList>
            <person name="Li C."/>
        </authorList>
    </citation>
    <scope>NUCLEOTIDE SEQUENCE [LARGE SCALE GENOMIC DNA]</scope>
    <source>
        <tissue evidence="2">Flower</tissue>
    </source>
</reference>
<evidence type="ECO:0000313" key="3">
    <source>
        <dbReference type="Proteomes" id="UP001327560"/>
    </source>
</evidence>
<proteinExistence type="predicted"/>
<feature type="region of interest" description="Disordered" evidence="1">
    <location>
        <begin position="1"/>
        <end position="29"/>
    </location>
</feature>
<organism evidence="2 3">
    <name type="scientific">Canna indica</name>
    <name type="common">Indian-shot</name>
    <dbReference type="NCBI Taxonomy" id="4628"/>
    <lineage>
        <taxon>Eukaryota</taxon>
        <taxon>Viridiplantae</taxon>
        <taxon>Streptophyta</taxon>
        <taxon>Embryophyta</taxon>
        <taxon>Tracheophyta</taxon>
        <taxon>Spermatophyta</taxon>
        <taxon>Magnoliopsida</taxon>
        <taxon>Liliopsida</taxon>
        <taxon>Zingiberales</taxon>
        <taxon>Cannaceae</taxon>
        <taxon>Canna</taxon>
    </lineage>
</organism>
<sequence>MSSGAVPPLPSDPPPFVPPLPHPAPALPPPRVSAHPPVALLRLRVHLGPRSFGTMPLRLLRSLGRGARQGVLPAALLRELVGGVLLLWACGSPRSGLCEAQGKFCSLFFAGECRPRPSIRCPDFFVFVFS</sequence>
<evidence type="ECO:0000256" key="1">
    <source>
        <dbReference type="SAM" id="MobiDB-lite"/>
    </source>
</evidence>
<keyword evidence="3" id="KW-1185">Reference proteome</keyword>
<feature type="compositionally biased region" description="Pro residues" evidence="1">
    <location>
        <begin position="7"/>
        <end position="29"/>
    </location>
</feature>
<name>A0AAQ3QJH9_9LILI</name>
<accession>A0AAQ3QJH9</accession>
<dbReference type="AlphaFoldDB" id="A0AAQ3QJH9"/>
<protein>
    <submittedName>
        <fullName evidence="2">Uncharacterized protein</fullName>
    </submittedName>
</protein>